<protein>
    <submittedName>
        <fullName evidence="1">Uncharacterized protein</fullName>
    </submittedName>
</protein>
<organism evidence="1 2">
    <name type="scientific">Lentzea pudingi</name>
    <dbReference type="NCBI Taxonomy" id="1789439"/>
    <lineage>
        <taxon>Bacteria</taxon>
        <taxon>Bacillati</taxon>
        <taxon>Actinomycetota</taxon>
        <taxon>Actinomycetes</taxon>
        <taxon>Pseudonocardiales</taxon>
        <taxon>Pseudonocardiaceae</taxon>
        <taxon>Lentzea</taxon>
    </lineage>
</organism>
<evidence type="ECO:0000313" key="2">
    <source>
        <dbReference type="Proteomes" id="UP000597656"/>
    </source>
</evidence>
<keyword evidence="2" id="KW-1185">Reference proteome</keyword>
<proteinExistence type="predicted"/>
<name>A0ABQ2ISW4_9PSEU</name>
<dbReference type="EMBL" id="BMNC01000020">
    <property type="protein sequence ID" value="GGN24196.1"/>
    <property type="molecule type" value="Genomic_DNA"/>
</dbReference>
<dbReference type="Proteomes" id="UP000597656">
    <property type="component" value="Unassembled WGS sequence"/>
</dbReference>
<reference evidence="2" key="1">
    <citation type="journal article" date="2019" name="Int. J. Syst. Evol. Microbiol.">
        <title>The Global Catalogue of Microorganisms (GCM) 10K type strain sequencing project: providing services to taxonomists for standard genome sequencing and annotation.</title>
        <authorList>
            <consortium name="The Broad Institute Genomics Platform"/>
            <consortium name="The Broad Institute Genome Sequencing Center for Infectious Disease"/>
            <person name="Wu L."/>
            <person name="Ma J."/>
        </authorList>
    </citation>
    <scope>NUCLEOTIDE SEQUENCE [LARGE SCALE GENOMIC DNA]</scope>
    <source>
        <strain evidence="2">CGMCC 4.7319</strain>
    </source>
</reference>
<accession>A0ABQ2ISW4</accession>
<evidence type="ECO:0000313" key="1">
    <source>
        <dbReference type="EMBL" id="GGN24196.1"/>
    </source>
</evidence>
<gene>
    <name evidence="1" type="ORF">GCM10011609_77520</name>
</gene>
<comment type="caution">
    <text evidence="1">The sequence shown here is derived from an EMBL/GenBank/DDBJ whole genome shotgun (WGS) entry which is preliminary data.</text>
</comment>
<sequence length="73" mass="8025">MVAADRTRDLVTGKHRVSFPAGFCPGGLVRKPLEQGPERPHAGAYDEMFSTDNGVRSAYRALYESVAPRRSMS</sequence>